<evidence type="ECO:0000256" key="3">
    <source>
        <dbReference type="ARBA" id="ARBA00022989"/>
    </source>
</evidence>
<name>A0ABW3FGJ1_9HYPH</name>
<gene>
    <name evidence="6" type="ORF">ACFQ14_10610</name>
</gene>
<comment type="subcellular location">
    <subcellularLocation>
        <location evidence="1">Membrane</location>
        <topology evidence="1">Multi-pass membrane protein</topology>
    </subcellularLocation>
</comment>
<feature type="transmembrane region" description="Helical" evidence="5">
    <location>
        <begin position="110"/>
        <end position="130"/>
    </location>
</feature>
<keyword evidence="2 5" id="KW-0812">Transmembrane</keyword>
<evidence type="ECO:0000256" key="5">
    <source>
        <dbReference type="SAM" id="Phobius"/>
    </source>
</evidence>
<dbReference type="EMBL" id="JBHTJV010000009">
    <property type="protein sequence ID" value="MFD0916858.1"/>
    <property type="molecule type" value="Genomic_DNA"/>
</dbReference>
<dbReference type="Proteomes" id="UP001597101">
    <property type="component" value="Unassembled WGS sequence"/>
</dbReference>
<protein>
    <submittedName>
        <fullName evidence="6">DoxX family protein</fullName>
    </submittedName>
</protein>
<keyword evidence="4 5" id="KW-0472">Membrane</keyword>
<accession>A0ABW3FGJ1</accession>
<keyword evidence="7" id="KW-1185">Reference proteome</keyword>
<sequence length="145" mass="15538">MSQTIKYKKAKSDSFLTLKWIHYVFWTLQVLAALAFLAAGGSKLLGVDRMVSLFASIDSMIGTGQWFRVLTGLIEVGGAVLLLIPGAAWIGATVLAVVMIGAILTHAFLIGGSFVPALVLLVITSAIAWFHRPREYTTIAVESGT</sequence>
<evidence type="ECO:0000256" key="2">
    <source>
        <dbReference type="ARBA" id="ARBA00022692"/>
    </source>
</evidence>
<reference evidence="7" key="1">
    <citation type="journal article" date="2019" name="Int. J. Syst. Evol. Microbiol.">
        <title>The Global Catalogue of Microorganisms (GCM) 10K type strain sequencing project: providing services to taxonomists for standard genome sequencing and annotation.</title>
        <authorList>
            <consortium name="The Broad Institute Genomics Platform"/>
            <consortium name="The Broad Institute Genome Sequencing Center for Infectious Disease"/>
            <person name="Wu L."/>
            <person name="Ma J."/>
        </authorList>
    </citation>
    <scope>NUCLEOTIDE SEQUENCE [LARGE SCALE GENOMIC DNA]</scope>
    <source>
        <strain evidence="7">CCUG 60023</strain>
    </source>
</reference>
<dbReference type="InterPro" id="IPR032808">
    <property type="entry name" value="DoxX"/>
</dbReference>
<evidence type="ECO:0000256" key="4">
    <source>
        <dbReference type="ARBA" id="ARBA00023136"/>
    </source>
</evidence>
<evidence type="ECO:0000313" key="6">
    <source>
        <dbReference type="EMBL" id="MFD0916858.1"/>
    </source>
</evidence>
<feature type="transmembrane region" description="Helical" evidence="5">
    <location>
        <begin position="20"/>
        <end position="38"/>
    </location>
</feature>
<keyword evidence="3 5" id="KW-1133">Transmembrane helix</keyword>
<evidence type="ECO:0000256" key="1">
    <source>
        <dbReference type="ARBA" id="ARBA00004141"/>
    </source>
</evidence>
<evidence type="ECO:0000313" key="7">
    <source>
        <dbReference type="Proteomes" id="UP001597101"/>
    </source>
</evidence>
<dbReference type="Pfam" id="PF13564">
    <property type="entry name" value="DoxX_2"/>
    <property type="match status" value="1"/>
</dbReference>
<dbReference type="RefSeq" id="WP_377212703.1">
    <property type="nucleotide sequence ID" value="NZ_JBHTJV010000009.1"/>
</dbReference>
<proteinExistence type="predicted"/>
<feature type="transmembrane region" description="Helical" evidence="5">
    <location>
        <begin position="79"/>
        <end position="104"/>
    </location>
</feature>
<comment type="caution">
    <text evidence="6">The sequence shown here is derived from an EMBL/GenBank/DDBJ whole genome shotgun (WGS) entry which is preliminary data.</text>
</comment>
<organism evidence="6 7">
    <name type="scientific">Pseudahrensia aquimaris</name>
    <dbReference type="NCBI Taxonomy" id="744461"/>
    <lineage>
        <taxon>Bacteria</taxon>
        <taxon>Pseudomonadati</taxon>
        <taxon>Pseudomonadota</taxon>
        <taxon>Alphaproteobacteria</taxon>
        <taxon>Hyphomicrobiales</taxon>
        <taxon>Ahrensiaceae</taxon>
        <taxon>Pseudahrensia</taxon>
    </lineage>
</organism>